<dbReference type="OrthoDB" id="9777124at2"/>
<sequence>MKLLLVILAYLLGSIPSSVWIGKWFFNTDVREYGSGNAGATNTMRVLGVKPGIAVLLIDALKGFAAVKLVFLFPRTAGDVETMVLLGVCAVIGHIIPVFANFKGGKGIATLLGMIIAVHAGAALMAMATFMLFFISFRIVSLSSILAALSFPIWLIFRYHENSSVLVLFSFALVFLVLVTHQKNIERLLNGEESRIKLRKNNNER</sequence>
<keyword evidence="7 10" id="KW-0472">Membrane</keyword>
<feature type="transmembrane region" description="Helical" evidence="10">
    <location>
        <begin position="163"/>
        <end position="180"/>
    </location>
</feature>
<comment type="pathway">
    <text evidence="10">Lipid metabolism; phospholipid metabolism.</text>
</comment>
<evidence type="ECO:0000313" key="12">
    <source>
        <dbReference type="Proteomes" id="UP000005631"/>
    </source>
</evidence>
<proteinExistence type="inferred from homology"/>
<keyword evidence="5 10" id="KW-1133">Transmembrane helix</keyword>
<keyword evidence="6 10" id="KW-0443">Lipid metabolism</keyword>
<evidence type="ECO:0000256" key="7">
    <source>
        <dbReference type="ARBA" id="ARBA00023136"/>
    </source>
</evidence>
<dbReference type="InterPro" id="IPR003811">
    <property type="entry name" value="G3P_acylTferase_PlsY"/>
</dbReference>
<dbReference type="HOGENOM" id="CLU_081254_4_0_10"/>
<evidence type="ECO:0000256" key="8">
    <source>
        <dbReference type="ARBA" id="ARBA00023209"/>
    </source>
</evidence>
<dbReference type="PANTHER" id="PTHR30309:SF0">
    <property type="entry name" value="GLYCEROL-3-PHOSPHATE ACYLTRANSFERASE-RELATED"/>
    <property type="match status" value="1"/>
</dbReference>
<gene>
    <name evidence="10" type="primary">plsY</name>
    <name evidence="11" type="ordered locus">Oweho_1307</name>
</gene>
<name>G8R6X2_OWEHD</name>
<dbReference type="AlphaFoldDB" id="G8R6X2"/>
<keyword evidence="11" id="KW-0012">Acyltransferase</keyword>
<keyword evidence="9 10" id="KW-1208">Phospholipid metabolism</keyword>
<feature type="transmembrane region" description="Helical" evidence="10">
    <location>
        <begin position="108"/>
        <end position="132"/>
    </location>
</feature>
<keyword evidence="8 10" id="KW-0594">Phospholipid biosynthesis</keyword>
<dbReference type="EC" id="2.3.1.275" evidence="10"/>
<dbReference type="GO" id="GO:0008654">
    <property type="term" value="P:phospholipid biosynthetic process"/>
    <property type="evidence" value="ECO:0007669"/>
    <property type="project" value="UniProtKB-UniRule"/>
</dbReference>
<dbReference type="UniPathway" id="UPA00085"/>
<comment type="similarity">
    <text evidence="10">Belongs to the PlsY family.</text>
</comment>
<keyword evidence="3 10" id="KW-0808">Transferase</keyword>
<dbReference type="RefSeq" id="WP_014201663.1">
    <property type="nucleotide sequence ID" value="NC_016599.1"/>
</dbReference>
<feature type="transmembrane region" description="Helical" evidence="10">
    <location>
        <begin position="52"/>
        <end position="71"/>
    </location>
</feature>
<dbReference type="PANTHER" id="PTHR30309">
    <property type="entry name" value="INNER MEMBRANE PROTEIN YGIH"/>
    <property type="match status" value="1"/>
</dbReference>
<keyword evidence="1 10" id="KW-1003">Cell membrane</keyword>
<organism evidence="11 12">
    <name type="scientific">Owenweeksia hongkongensis (strain DSM 17368 / CIP 108786 / JCM 12287 / NRRL B-23963 / UST20020801)</name>
    <dbReference type="NCBI Taxonomy" id="926562"/>
    <lineage>
        <taxon>Bacteria</taxon>
        <taxon>Pseudomonadati</taxon>
        <taxon>Bacteroidota</taxon>
        <taxon>Flavobacteriia</taxon>
        <taxon>Flavobacteriales</taxon>
        <taxon>Owenweeksiaceae</taxon>
        <taxon>Owenweeksia</taxon>
    </lineage>
</organism>
<evidence type="ECO:0000256" key="4">
    <source>
        <dbReference type="ARBA" id="ARBA00022692"/>
    </source>
</evidence>
<dbReference type="KEGG" id="oho:Oweho_1307"/>
<keyword evidence="10" id="KW-0997">Cell inner membrane</keyword>
<keyword evidence="12" id="KW-1185">Reference proteome</keyword>
<dbReference type="STRING" id="926562.Oweho_1307"/>
<dbReference type="GO" id="GO:0005886">
    <property type="term" value="C:plasma membrane"/>
    <property type="evidence" value="ECO:0007669"/>
    <property type="project" value="UniProtKB-SubCell"/>
</dbReference>
<dbReference type="EMBL" id="CP003156">
    <property type="protein sequence ID" value="AEV32307.1"/>
    <property type="molecule type" value="Genomic_DNA"/>
</dbReference>
<feature type="transmembrane region" description="Helical" evidence="10">
    <location>
        <begin position="139"/>
        <end position="157"/>
    </location>
</feature>
<reference evidence="11 12" key="1">
    <citation type="journal article" date="2012" name="Stand. Genomic Sci.">
        <title>Genome sequence of the orange-pigmented seawater bacterium Owenweeksia hongkongensis type strain (UST20020801(T)).</title>
        <authorList>
            <person name="Riedel T."/>
            <person name="Held B."/>
            <person name="Nolan M."/>
            <person name="Lucas S."/>
            <person name="Lapidus A."/>
            <person name="Tice H."/>
            <person name="Del Rio T.G."/>
            <person name="Cheng J.F."/>
            <person name="Han C."/>
            <person name="Tapia R."/>
            <person name="Goodwin L.A."/>
            <person name="Pitluck S."/>
            <person name="Liolios K."/>
            <person name="Mavromatis K."/>
            <person name="Pagani I."/>
            <person name="Ivanova N."/>
            <person name="Mikhailova N."/>
            <person name="Pati A."/>
            <person name="Chen A."/>
            <person name="Palaniappan K."/>
            <person name="Rohde M."/>
            <person name="Tindall B.J."/>
            <person name="Detter J.C."/>
            <person name="Goker M."/>
            <person name="Woyke T."/>
            <person name="Bristow J."/>
            <person name="Eisen J.A."/>
            <person name="Markowitz V."/>
            <person name="Hugenholtz P."/>
            <person name="Klenk H.P."/>
            <person name="Kyrpides N.C."/>
        </authorList>
    </citation>
    <scope>NUCLEOTIDE SEQUENCE</scope>
    <source>
        <strain evidence="12">DSM 17368 / JCM 12287 / NRRL B-23963</strain>
    </source>
</reference>
<keyword evidence="4 10" id="KW-0812">Transmembrane</keyword>
<keyword evidence="2 10" id="KW-0444">Lipid biosynthesis</keyword>
<accession>G8R6X2</accession>
<evidence type="ECO:0000256" key="2">
    <source>
        <dbReference type="ARBA" id="ARBA00022516"/>
    </source>
</evidence>
<comment type="subcellular location">
    <subcellularLocation>
        <location evidence="10">Cell inner membrane</location>
        <topology evidence="10">Multi-pass membrane protein</topology>
    </subcellularLocation>
</comment>
<dbReference type="HAMAP" id="MF_01043">
    <property type="entry name" value="PlsY"/>
    <property type="match status" value="1"/>
</dbReference>
<comment type="catalytic activity">
    <reaction evidence="10">
        <text>an acyl phosphate + sn-glycerol 3-phosphate = a 1-acyl-sn-glycero-3-phosphate + phosphate</text>
        <dbReference type="Rhea" id="RHEA:34075"/>
        <dbReference type="ChEBI" id="CHEBI:43474"/>
        <dbReference type="ChEBI" id="CHEBI:57597"/>
        <dbReference type="ChEBI" id="CHEBI:57970"/>
        <dbReference type="ChEBI" id="CHEBI:59918"/>
        <dbReference type="EC" id="2.3.1.275"/>
    </reaction>
</comment>
<evidence type="ECO:0000256" key="10">
    <source>
        <dbReference type="HAMAP-Rule" id="MF_01043"/>
    </source>
</evidence>
<dbReference type="SMART" id="SM01207">
    <property type="entry name" value="G3P_acyltransf"/>
    <property type="match status" value="1"/>
</dbReference>
<evidence type="ECO:0000256" key="6">
    <source>
        <dbReference type="ARBA" id="ARBA00023098"/>
    </source>
</evidence>
<dbReference type="Pfam" id="PF02660">
    <property type="entry name" value="G3P_acyltransf"/>
    <property type="match status" value="1"/>
</dbReference>
<dbReference type="eggNOG" id="COG0344">
    <property type="taxonomic scope" value="Bacteria"/>
</dbReference>
<comment type="subunit">
    <text evidence="10">Probably interacts with PlsX.</text>
</comment>
<evidence type="ECO:0000256" key="9">
    <source>
        <dbReference type="ARBA" id="ARBA00023264"/>
    </source>
</evidence>
<evidence type="ECO:0000256" key="3">
    <source>
        <dbReference type="ARBA" id="ARBA00022679"/>
    </source>
</evidence>
<feature type="transmembrane region" description="Helical" evidence="10">
    <location>
        <begin position="83"/>
        <end position="102"/>
    </location>
</feature>
<dbReference type="GO" id="GO:0043772">
    <property type="term" value="F:acyl-phosphate glycerol-3-phosphate acyltransferase activity"/>
    <property type="evidence" value="ECO:0007669"/>
    <property type="project" value="UniProtKB-UniRule"/>
</dbReference>
<evidence type="ECO:0000256" key="1">
    <source>
        <dbReference type="ARBA" id="ARBA00022475"/>
    </source>
</evidence>
<protein>
    <recommendedName>
        <fullName evidence="10">Glycerol-3-phosphate acyltransferase</fullName>
    </recommendedName>
    <alternativeName>
        <fullName evidence="10">Acyl-PO4 G3P acyltransferase</fullName>
    </alternativeName>
    <alternativeName>
        <fullName evidence="10">Acyl-phosphate--glycerol-3-phosphate acyltransferase</fullName>
    </alternativeName>
    <alternativeName>
        <fullName evidence="10">G3P acyltransferase</fullName>
        <shortName evidence="10">GPAT</shortName>
        <ecNumber evidence="10">2.3.1.275</ecNumber>
    </alternativeName>
    <alternativeName>
        <fullName evidence="10">Lysophosphatidic acid synthase</fullName>
        <shortName evidence="10">LPA synthase</shortName>
    </alternativeName>
</protein>
<evidence type="ECO:0000313" key="11">
    <source>
        <dbReference type="EMBL" id="AEV32307.1"/>
    </source>
</evidence>
<dbReference type="Proteomes" id="UP000005631">
    <property type="component" value="Chromosome"/>
</dbReference>
<dbReference type="NCBIfam" id="TIGR00023">
    <property type="entry name" value="glycerol-3-phosphate 1-O-acyltransferase PlsY"/>
    <property type="match status" value="1"/>
</dbReference>
<comment type="function">
    <text evidence="10">Catalyzes the transfer of an acyl group from acyl-phosphate (acyl-PO(4)) to glycerol-3-phosphate (G3P) to form lysophosphatidic acid (LPA). This enzyme utilizes acyl-phosphate as fatty acyl donor, but not acyl-CoA or acyl-ACP.</text>
</comment>
<dbReference type="PATRIC" id="fig|926562.3.peg.1318"/>
<evidence type="ECO:0000256" key="5">
    <source>
        <dbReference type="ARBA" id="ARBA00022989"/>
    </source>
</evidence>